<dbReference type="CDD" id="cd13858">
    <property type="entry name" value="CuRO_1_tcLCC2_insect_like"/>
    <property type="match status" value="1"/>
</dbReference>
<dbReference type="InterPro" id="IPR001117">
    <property type="entry name" value="Cu-oxidase_2nd"/>
</dbReference>
<dbReference type="InterPro" id="IPR033138">
    <property type="entry name" value="Cu_oxidase_CS"/>
</dbReference>
<dbReference type="InterPro" id="IPR002355">
    <property type="entry name" value="Cu_oxidase_Cu_BS"/>
</dbReference>
<evidence type="ECO:0000313" key="9">
    <source>
        <dbReference type="Proteomes" id="UP000515204"/>
    </source>
</evidence>
<dbReference type="RefSeq" id="XP_014471746.1">
    <property type="nucleotide sequence ID" value="XM_014616260.1"/>
</dbReference>
<evidence type="ECO:0000256" key="3">
    <source>
        <dbReference type="ARBA" id="ARBA00023002"/>
    </source>
</evidence>
<evidence type="ECO:0000256" key="2">
    <source>
        <dbReference type="ARBA" id="ARBA00022723"/>
    </source>
</evidence>
<feature type="domain" description="Plastocyanin-like" evidence="6">
    <location>
        <begin position="321"/>
        <end position="472"/>
    </location>
</feature>
<dbReference type="Pfam" id="PF07731">
    <property type="entry name" value="Cu-oxidase_2"/>
    <property type="match status" value="1"/>
</dbReference>
<dbReference type="PROSITE" id="PS00079">
    <property type="entry name" value="MULTICOPPER_OXIDASE1"/>
    <property type="match status" value="1"/>
</dbReference>
<dbReference type="OrthoDB" id="2121828at2759"/>
<dbReference type="InterPro" id="IPR008972">
    <property type="entry name" value="Cupredoxin"/>
</dbReference>
<feature type="chain" id="PRO_5028264800" evidence="5">
    <location>
        <begin position="20"/>
        <end position="766"/>
    </location>
</feature>
<feature type="compositionally biased region" description="Polar residues" evidence="4">
    <location>
        <begin position="78"/>
        <end position="91"/>
    </location>
</feature>
<keyword evidence="5" id="KW-0732">Signal</keyword>
<feature type="domain" description="Plastocyanin-like" evidence="8">
    <location>
        <begin position="193"/>
        <end position="304"/>
    </location>
</feature>
<evidence type="ECO:0000313" key="10">
    <source>
        <dbReference type="RefSeq" id="XP_014471746.1"/>
    </source>
</evidence>
<keyword evidence="3" id="KW-0560">Oxidoreductase</keyword>
<evidence type="ECO:0000259" key="7">
    <source>
        <dbReference type="Pfam" id="PF07731"/>
    </source>
</evidence>
<dbReference type="InterPro" id="IPR011706">
    <property type="entry name" value="Cu-oxidase_C"/>
</dbReference>
<name>A0A6P3X058_DINQU</name>
<dbReference type="GO" id="GO:0006826">
    <property type="term" value="P:iron ion transport"/>
    <property type="evidence" value="ECO:0007669"/>
    <property type="project" value="TreeGrafter"/>
</dbReference>
<comment type="similarity">
    <text evidence="1">Belongs to the multicopper oxidase family.</text>
</comment>
<feature type="signal peptide" evidence="5">
    <location>
        <begin position="1"/>
        <end position="19"/>
    </location>
</feature>
<dbReference type="InterPro" id="IPR045087">
    <property type="entry name" value="Cu-oxidase_fam"/>
</dbReference>
<evidence type="ECO:0000259" key="6">
    <source>
        <dbReference type="Pfam" id="PF00394"/>
    </source>
</evidence>
<dbReference type="GO" id="GO:0016491">
    <property type="term" value="F:oxidoreductase activity"/>
    <property type="evidence" value="ECO:0007669"/>
    <property type="project" value="UniProtKB-KW"/>
</dbReference>
<protein>
    <submittedName>
        <fullName evidence="10">Laccase-4-like</fullName>
    </submittedName>
</protein>
<evidence type="ECO:0000256" key="4">
    <source>
        <dbReference type="SAM" id="MobiDB-lite"/>
    </source>
</evidence>
<dbReference type="PROSITE" id="PS00080">
    <property type="entry name" value="MULTICOPPER_OXIDASE2"/>
    <property type="match status" value="1"/>
</dbReference>
<sequence>MQLVTRILLLYLAFVFCDASSIRDFLLGQYEDVIEHPFYMTRSQPPERKPDRFISNESRQPGSKRRNYYYEDIPKTPYPSNTQPSHRTTMPITPMKDPESNPNNIKYRHRLQSSKSVVAGLDHLRPIDERFCLSPLLLTNTTMSSPVQCARTCRPGDRRICYYHFIVEYYQVNGFACRLCIPNATNHFCSNCQCVPADGIERSAPVVNRQLPGPSIEVCKDDHVVIDVENHMSGSSLSIHWHGMFQRGSQHYDGVPYVTQCPITGGNAFRYQWSASNPGTHFWHAHTGLQKMDGVFGSIVVRQPPEYDPHGHLYDYDLSTHVLIMNDWMHKQGVDYFPGRRLSEVGQFPNNILINGKGRYTDPKTGMVTNTTLEVIDVEPGKRYRMRLINAFCTVCPGMFTIQNHKITIIATDGLDIEPKTVDSVTSFAGERYDFILHANQSVGTYWIQVRGMGGCSETRVQQLAMLRYKGASKKPQLQAPAYNEGLPQGLVLNALNATCEVPLDDTICVSNLESKAEIDKRILKKEPDMKFYLPVGFQQYTLQEVFEPNHYRRFMVAAGRATINGLMDGISFKFPPSPPLSQPMDIPDNQYCNRSTIPDNCEGGVCTCTHKLDIPLNAIVEILLVDELQATNLSHPLHMHGHAFYVMGMGRAVNKSVTSINWEIVREMDEHDLVNRCFDKPVRKDTIVIPYNGYVVLRFRATNPGYWLFHCHFIYHQMVGMEVLLKVGDQEDIPPIPKNFPKCGQYYPDIGYNMYPSLSEKTLPE</sequence>
<dbReference type="GO" id="GO:0005886">
    <property type="term" value="C:plasma membrane"/>
    <property type="evidence" value="ECO:0007669"/>
    <property type="project" value="TreeGrafter"/>
</dbReference>
<proteinExistence type="inferred from homology"/>
<gene>
    <name evidence="10" type="primary">LOC106742905</name>
</gene>
<evidence type="ECO:0000259" key="8">
    <source>
        <dbReference type="Pfam" id="PF07732"/>
    </source>
</evidence>
<dbReference type="Proteomes" id="UP000515204">
    <property type="component" value="Unplaced"/>
</dbReference>
<keyword evidence="2" id="KW-0479">Metal-binding</keyword>
<dbReference type="GeneID" id="106742905"/>
<dbReference type="AlphaFoldDB" id="A0A6P3X058"/>
<feature type="domain" description="Plastocyanin-like" evidence="7">
    <location>
        <begin position="580"/>
        <end position="730"/>
    </location>
</feature>
<dbReference type="GO" id="GO:0005507">
    <property type="term" value="F:copper ion binding"/>
    <property type="evidence" value="ECO:0007669"/>
    <property type="project" value="InterPro"/>
</dbReference>
<dbReference type="CDD" id="cd13905">
    <property type="entry name" value="CuRO_3_tcLLC2_insect_like"/>
    <property type="match status" value="1"/>
</dbReference>
<organism evidence="9 10">
    <name type="scientific">Dinoponera quadriceps</name>
    <name type="common">South American ant</name>
    <dbReference type="NCBI Taxonomy" id="609295"/>
    <lineage>
        <taxon>Eukaryota</taxon>
        <taxon>Metazoa</taxon>
        <taxon>Ecdysozoa</taxon>
        <taxon>Arthropoda</taxon>
        <taxon>Hexapoda</taxon>
        <taxon>Insecta</taxon>
        <taxon>Pterygota</taxon>
        <taxon>Neoptera</taxon>
        <taxon>Endopterygota</taxon>
        <taxon>Hymenoptera</taxon>
        <taxon>Apocrita</taxon>
        <taxon>Aculeata</taxon>
        <taxon>Formicoidea</taxon>
        <taxon>Formicidae</taxon>
        <taxon>Ponerinae</taxon>
        <taxon>Ponerini</taxon>
        <taxon>Dinoponera</taxon>
    </lineage>
</organism>
<dbReference type="FunFam" id="2.60.40.420:FF:000031">
    <property type="entry name" value="Laccase-2 isoform A"/>
    <property type="match status" value="1"/>
</dbReference>
<evidence type="ECO:0000256" key="1">
    <source>
        <dbReference type="ARBA" id="ARBA00010609"/>
    </source>
</evidence>
<dbReference type="KEGG" id="dqu:106742905"/>
<dbReference type="FunFam" id="2.60.40.420:FF:000045">
    <property type="entry name" value="Laccase 2"/>
    <property type="match status" value="1"/>
</dbReference>
<dbReference type="InterPro" id="IPR011707">
    <property type="entry name" value="Cu-oxidase-like_N"/>
</dbReference>
<evidence type="ECO:0000256" key="5">
    <source>
        <dbReference type="SAM" id="SignalP"/>
    </source>
</evidence>
<dbReference type="Pfam" id="PF00394">
    <property type="entry name" value="Cu-oxidase"/>
    <property type="match status" value="1"/>
</dbReference>
<keyword evidence="9" id="KW-1185">Reference proteome</keyword>
<dbReference type="Gene3D" id="2.60.40.420">
    <property type="entry name" value="Cupredoxins - blue copper proteins"/>
    <property type="match status" value="3"/>
</dbReference>
<dbReference type="PANTHER" id="PTHR11709">
    <property type="entry name" value="MULTI-COPPER OXIDASE"/>
    <property type="match status" value="1"/>
</dbReference>
<reference evidence="10" key="1">
    <citation type="submission" date="2025-08" db="UniProtKB">
        <authorList>
            <consortium name="RefSeq"/>
        </authorList>
    </citation>
    <scope>IDENTIFICATION</scope>
</reference>
<dbReference type="SUPFAM" id="SSF49503">
    <property type="entry name" value="Cupredoxins"/>
    <property type="match status" value="3"/>
</dbReference>
<feature type="compositionally biased region" description="Basic and acidic residues" evidence="4">
    <location>
        <begin position="45"/>
        <end position="54"/>
    </location>
</feature>
<feature type="region of interest" description="Disordered" evidence="4">
    <location>
        <begin position="41"/>
        <end position="102"/>
    </location>
</feature>
<dbReference type="Pfam" id="PF07732">
    <property type="entry name" value="Cu-oxidase_3"/>
    <property type="match status" value="1"/>
</dbReference>
<dbReference type="PANTHER" id="PTHR11709:SF232">
    <property type="entry name" value="STRAW, ISOFORM G"/>
    <property type="match status" value="1"/>
</dbReference>
<dbReference type="CDD" id="cd13884">
    <property type="entry name" value="CuRO_2_tcLCC_insect_like"/>
    <property type="match status" value="1"/>
</dbReference>
<accession>A0A6P3X058</accession>